<evidence type="ECO:0000313" key="3">
    <source>
        <dbReference type="Proteomes" id="UP000321807"/>
    </source>
</evidence>
<dbReference type="InterPro" id="IPR016040">
    <property type="entry name" value="NAD(P)-bd_dom"/>
</dbReference>
<gene>
    <name evidence="2" type="ORF">CS053_12020</name>
</gene>
<dbReference type="CDD" id="cd05244">
    <property type="entry name" value="BVR-B_like_SDR_a"/>
    <property type="match status" value="1"/>
</dbReference>
<organism evidence="2 3">
    <name type="scientific">Rhodanobacter glycinis</name>
    <dbReference type="NCBI Taxonomy" id="582702"/>
    <lineage>
        <taxon>Bacteria</taxon>
        <taxon>Pseudomonadati</taxon>
        <taxon>Pseudomonadota</taxon>
        <taxon>Gammaproteobacteria</taxon>
        <taxon>Lysobacterales</taxon>
        <taxon>Rhodanobacteraceae</taxon>
        <taxon>Rhodanobacter</taxon>
    </lineage>
</organism>
<sequence length="207" mass="21847">MKVLVLGATGGTGRLIVRDAAAKGHSVVALVRSIASADLPGADVIEGDARNEATIARALDGCDAVVSALGTGVGRRKVDLLTVATRAMITAMTHSGVRRLVCVSALGVGDSRGHGGFVFDRLFQPLLLSEAYKDKEHQEAAIRASQLDWILVRPARLTDDPARGNTRAITDLAHVNGGKIARADVARFVVDQLTTDTYLGQAPVLMW</sequence>
<dbReference type="PANTHER" id="PTHR15020">
    <property type="entry name" value="FLAVIN REDUCTASE-RELATED"/>
    <property type="match status" value="1"/>
</dbReference>
<dbReference type="SUPFAM" id="SSF51735">
    <property type="entry name" value="NAD(P)-binding Rossmann-fold domains"/>
    <property type="match status" value="1"/>
</dbReference>
<evidence type="ECO:0000313" key="2">
    <source>
        <dbReference type="EMBL" id="QEE25137.1"/>
    </source>
</evidence>
<dbReference type="PANTHER" id="PTHR15020:SF50">
    <property type="entry name" value="UPF0659 PROTEIN YMR090W"/>
    <property type="match status" value="1"/>
</dbReference>
<dbReference type="KEGG" id="rgl:CS053_12020"/>
<dbReference type="EMBL" id="CP042807">
    <property type="protein sequence ID" value="QEE25137.1"/>
    <property type="molecule type" value="Genomic_DNA"/>
</dbReference>
<accession>A0A5B9E4D9</accession>
<reference evidence="2 3" key="1">
    <citation type="submission" date="2019-08" db="EMBL/GenBank/DDBJ databases">
        <title>Complete genome sequence of Rhodanobacter glycinis strain T01E-68 isolated from tomato root.</title>
        <authorList>
            <person name="Weon H.-Y."/>
            <person name="Lee S.A."/>
        </authorList>
    </citation>
    <scope>NUCLEOTIDE SEQUENCE [LARGE SCALE GENOMIC DNA]</scope>
    <source>
        <strain evidence="2 3">T01E-68</strain>
    </source>
</reference>
<dbReference type="InterPro" id="IPR036291">
    <property type="entry name" value="NAD(P)-bd_dom_sf"/>
</dbReference>
<dbReference type="AlphaFoldDB" id="A0A5B9E4D9"/>
<feature type="domain" description="NAD(P)-binding" evidence="1">
    <location>
        <begin position="7"/>
        <end position="195"/>
    </location>
</feature>
<proteinExistence type="predicted"/>
<dbReference type="Proteomes" id="UP000321807">
    <property type="component" value="Chromosome"/>
</dbReference>
<dbReference type="Pfam" id="PF13460">
    <property type="entry name" value="NAD_binding_10"/>
    <property type="match status" value="1"/>
</dbReference>
<dbReference type="Gene3D" id="3.40.50.720">
    <property type="entry name" value="NAD(P)-binding Rossmann-like Domain"/>
    <property type="match status" value="1"/>
</dbReference>
<protein>
    <submittedName>
        <fullName evidence="2">SDR family oxidoreductase</fullName>
    </submittedName>
</protein>
<dbReference type="RefSeq" id="WP_147627597.1">
    <property type="nucleotide sequence ID" value="NZ_CP042807.1"/>
</dbReference>
<name>A0A5B9E4D9_9GAMM</name>
<evidence type="ECO:0000259" key="1">
    <source>
        <dbReference type="Pfam" id="PF13460"/>
    </source>
</evidence>